<organism evidence="4 5">
    <name type="scientific">Amycolatopsis acidiphila</name>
    <dbReference type="NCBI Taxonomy" id="715473"/>
    <lineage>
        <taxon>Bacteria</taxon>
        <taxon>Bacillati</taxon>
        <taxon>Actinomycetota</taxon>
        <taxon>Actinomycetes</taxon>
        <taxon>Pseudonocardiales</taxon>
        <taxon>Pseudonocardiaceae</taxon>
        <taxon>Amycolatopsis</taxon>
    </lineage>
</organism>
<feature type="domain" description="Inosine/uridine-preferring nucleoside hydrolase" evidence="3">
    <location>
        <begin position="4"/>
        <end position="312"/>
    </location>
</feature>
<name>A0A558AJ01_9PSEU</name>
<dbReference type="SUPFAM" id="SSF53590">
    <property type="entry name" value="Nucleoside hydrolase"/>
    <property type="match status" value="1"/>
</dbReference>
<sequence length="323" mass="35470">MERLVIDTDIGTYYDDAFAVLLAANSPEVQFEGVTTCYGDTELRAEIACKILEFVGRPEVPVYAGIGDPLGEAEALMFGFEGEGIFDDGRPEKKPEEGSAVEFLTRIVRENPGEITICTLGTVTNVAAAIRQDPTFVENLKHLIIMGGVIVPVVDEKGITRSPVEEYNLNNDPVAAKIVMESGANITLVPIDVTLRVPMSEQQIEAMRTARSKSAQLVSRILEPWPEQERLIYLSVGIPTEFTGIWLHDPLTIAVAFDPSLITSARIHVATEFAPTLVPRDLLIRHDILRTIPKKKAPNMNVAVDVDADRFTQLFADRITGGL</sequence>
<protein>
    <submittedName>
        <fullName evidence="4">Nucleoside hydrolase</fullName>
    </submittedName>
</protein>
<proteinExistence type="predicted"/>
<dbReference type="GO" id="GO:0006152">
    <property type="term" value="P:purine nucleoside catabolic process"/>
    <property type="evidence" value="ECO:0007669"/>
    <property type="project" value="TreeGrafter"/>
</dbReference>
<dbReference type="AlphaFoldDB" id="A0A558AJ01"/>
<dbReference type="Pfam" id="PF01156">
    <property type="entry name" value="IU_nuc_hydro"/>
    <property type="match status" value="1"/>
</dbReference>
<dbReference type="InterPro" id="IPR036452">
    <property type="entry name" value="Ribo_hydro-like"/>
</dbReference>
<keyword evidence="1 4" id="KW-0378">Hydrolase</keyword>
<dbReference type="GO" id="GO:0005829">
    <property type="term" value="C:cytosol"/>
    <property type="evidence" value="ECO:0007669"/>
    <property type="project" value="TreeGrafter"/>
</dbReference>
<evidence type="ECO:0000259" key="3">
    <source>
        <dbReference type="Pfam" id="PF01156"/>
    </source>
</evidence>
<evidence type="ECO:0000313" key="4">
    <source>
        <dbReference type="EMBL" id="TVT24244.1"/>
    </source>
</evidence>
<dbReference type="EMBL" id="VJZA01000007">
    <property type="protein sequence ID" value="TVT24244.1"/>
    <property type="molecule type" value="Genomic_DNA"/>
</dbReference>
<dbReference type="RefSeq" id="WP_144635242.1">
    <property type="nucleotide sequence ID" value="NZ_BNAX01000016.1"/>
</dbReference>
<dbReference type="InterPro" id="IPR001910">
    <property type="entry name" value="Inosine/uridine_hydrolase_dom"/>
</dbReference>
<dbReference type="InterPro" id="IPR023186">
    <property type="entry name" value="IUNH"/>
</dbReference>
<evidence type="ECO:0000313" key="5">
    <source>
        <dbReference type="Proteomes" id="UP000318578"/>
    </source>
</evidence>
<dbReference type="PANTHER" id="PTHR12304">
    <property type="entry name" value="INOSINE-URIDINE PREFERRING NUCLEOSIDE HYDROLASE"/>
    <property type="match status" value="1"/>
</dbReference>
<dbReference type="Gene3D" id="3.90.245.10">
    <property type="entry name" value="Ribonucleoside hydrolase-like"/>
    <property type="match status" value="1"/>
</dbReference>
<dbReference type="OrthoDB" id="9797882at2"/>
<comment type="caution">
    <text evidence="4">The sequence shown here is derived from an EMBL/GenBank/DDBJ whole genome shotgun (WGS) entry which is preliminary data.</text>
</comment>
<keyword evidence="2" id="KW-0326">Glycosidase</keyword>
<dbReference type="Proteomes" id="UP000318578">
    <property type="component" value="Unassembled WGS sequence"/>
</dbReference>
<gene>
    <name evidence="4" type="ORF">FNH06_06650</name>
</gene>
<dbReference type="PANTHER" id="PTHR12304:SF4">
    <property type="entry name" value="URIDINE NUCLEOSIDASE"/>
    <property type="match status" value="1"/>
</dbReference>
<evidence type="ECO:0000256" key="1">
    <source>
        <dbReference type="ARBA" id="ARBA00022801"/>
    </source>
</evidence>
<evidence type="ECO:0000256" key="2">
    <source>
        <dbReference type="ARBA" id="ARBA00023295"/>
    </source>
</evidence>
<keyword evidence="5" id="KW-1185">Reference proteome</keyword>
<accession>A0A558AJ01</accession>
<dbReference type="GO" id="GO:0008477">
    <property type="term" value="F:purine nucleosidase activity"/>
    <property type="evidence" value="ECO:0007669"/>
    <property type="project" value="TreeGrafter"/>
</dbReference>
<reference evidence="4 5" key="1">
    <citation type="submission" date="2019-07" db="EMBL/GenBank/DDBJ databases">
        <title>New species of Amycolatopsis and Streptomyces.</title>
        <authorList>
            <person name="Duangmal K."/>
            <person name="Teo W.F.A."/>
            <person name="Lipun K."/>
        </authorList>
    </citation>
    <scope>NUCLEOTIDE SEQUENCE [LARGE SCALE GENOMIC DNA]</scope>
    <source>
        <strain evidence="4 5">JCM 30562</strain>
    </source>
</reference>